<evidence type="ECO:0000259" key="17">
    <source>
        <dbReference type="SMART" id="SM00965"/>
    </source>
</evidence>
<keyword evidence="6 14" id="KW-0812">Transmembrane</keyword>
<keyword evidence="4 14" id="KW-1134">Transmembrane beta strand</keyword>
<keyword evidence="13 14" id="KW-0998">Cell outer membrane</keyword>
<dbReference type="SUPFAM" id="SSF56935">
    <property type="entry name" value="Porins"/>
    <property type="match status" value="1"/>
</dbReference>
<comment type="similarity">
    <text evidence="2 14 15">Belongs to the TonB-dependent receptor family.</text>
</comment>
<comment type="caution">
    <text evidence="18">The sequence shown here is derived from an EMBL/GenBank/DDBJ whole genome shotgun (WGS) entry which is preliminary data.</text>
</comment>
<feature type="signal peptide" evidence="16">
    <location>
        <begin position="1"/>
        <end position="38"/>
    </location>
</feature>
<reference evidence="18 19" key="1">
    <citation type="submission" date="2020-09" db="EMBL/GenBank/DDBJ databases">
        <title>Methylomonas albis sp. nov. and Methylomonas fluvii sp. nov.: Two cold-adapted methanotrophs from the River Elbe and an amended description of Methylovulum psychrotolerans strain Eb1.</title>
        <authorList>
            <person name="Bussmann I.K."/>
            <person name="Klings K.-W."/>
            <person name="Warnstedt J."/>
            <person name="Hoppert M."/>
            <person name="Saborowski A."/>
            <person name="Horn F."/>
            <person name="Liebner S."/>
        </authorList>
    </citation>
    <scope>NUCLEOTIDE SEQUENCE [LARGE SCALE GENOMIC DNA]</scope>
    <source>
        <strain evidence="18 19">EbA</strain>
    </source>
</reference>
<evidence type="ECO:0000256" key="9">
    <source>
        <dbReference type="ARBA" id="ARBA00023065"/>
    </source>
</evidence>
<accession>A0ABR9CYF6</accession>
<evidence type="ECO:0000256" key="13">
    <source>
        <dbReference type="ARBA" id="ARBA00023237"/>
    </source>
</evidence>
<protein>
    <submittedName>
        <fullName evidence="18">TonB-dependent receptor</fullName>
    </submittedName>
</protein>
<proteinExistence type="inferred from homology"/>
<dbReference type="InterPro" id="IPR036942">
    <property type="entry name" value="Beta-barrel_TonB_sf"/>
</dbReference>
<dbReference type="Proteomes" id="UP000652176">
    <property type="component" value="Unassembled WGS sequence"/>
</dbReference>
<evidence type="ECO:0000256" key="12">
    <source>
        <dbReference type="ARBA" id="ARBA00023170"/>
    </source>
</evidence>
<evidence type="ECO:0000256" key="14">
    <source>
        <dbReference type="PROSITE-ProRule" id="PRU01360"/>
    </source>
</evidence>
<keyword evidence="12 18" id="KW-0675">Receptor</keyword>
<evidence type="ECO:0000313" key="19">
    <source>
        <dbReference type="Proteomes" id="UP000652176"/>
    </source>
</evidence>
<sequence>MKKSLDTGSVHPGRARMFKPKPIAALLPLGTISLTAMAGDAAQAFNIPAQALDSALTELAYQTNLRLLYPAELVGKLHSSPVSGQYTPEQAMQRMLQDSGLTVRKTADGTFTVEPAANAEPRAAATMPAVTVMGKAVYDSTDPYNQDYNLTNTKTATKTDTPIMETPFSVQVVSKQVIEDQQVIRLKDALRNISGVVQGGDATGSDHFNIRGFDTTMVYRDGSPFPIAAGIPTNRRETANIESIDVLKGPASLLYGRTEPGGIVNVTTKQPLSHAYYLLQQQFGSYDLYRTTVDATGPITSDNSLLYRFNLAYQDNNSFRDYVGNERVFVAPVLTWNIDAKTKATFELEYLHDESINDPGVPGLGNRPAPAPRNSFLSEPNAKITTDKVLVGLNWSHQFNDDWEISQRFNAEFTQYDQIGSFFFGQASTSGNVDRGFFKTESPWEKYYTNVNLTGKFNTGVVKHKLLMGGDYFREDLNVKEGCCPSPSTPINVFNPIPTGLPNFDVALVVKTSSDWFGLYLQDQLELPHNFFALGGMRYDNAQGNDELNAGAVTIDEDRVSPRGGLLWRPIPELSLYGSYTENFGANNGANRNGQLLKPETAQQWETGVKTEWWDGRFSASLAYFELTKQNIRVTDPTNFTLSKSIGEAKSQGIEIDAKGEVIPGWNIIGSYAHIPVANITKDFDSSGGNGNQGNRLYNSARNSGSLWNVYEFQDGDMQGLKFGAGAVVVGKRQADNENLVQMPGYVTLNLMTSYQQRIGNSKFTVQFNVDNLLDKSYFASANGFNQHFFGTPRTFLGSVRLEY</sequence>
<keyword evidence="8" id="KW-0408">Iron</keyword>
<dbReference type="Gene3D" id="2.40.170.20">
    <property type="entry name" value="TonB-dependent receptor, beta-barrel domain"/>
    <property type="match status" value="1"/>
</dbReference>
<feature type="domain" description="Secretin/TonB short N-terminal" evidence="17">
    <location>
        <begin position="65"/>
        <end position="116"/>
    </location>
</feature>
<dbReference type="PROSITE" id="PS52016">
    <property type="entry name" value="TONB_DEPENDENT_REC_3"/>
    <property type="match status" value="1"/>
</dbReference>
<dbReference type="InterPro" id="IPR010105">
    <property type="entry name" value="TonB_sidphr_rcpt"/>
</dbReference>
<evidence type="ECO:0000256" key="1">
    <source>
        <dbReference type="ARBA" id="ARBA00004571"/>
    </source>
</evidence>
<evidence type="ECO:0000256" key="10">
    <source>
        <dbReference type="ARBA" id="ARBA00023077"/>
    </source>
</evidence>
<dbReference type="Gene3D" id="3.55.50.30">
    <property type="match status" value="1"/>
</dbReference>
<gene>
    <name evidence="18" type="ORF">IE877_06790</name>
</gene>
<evidence type="ECO:0000256" key="8">
    <source>
        <dbReference type="ARBA" id="ARBA00023004"/>
    </source>
</evidence>
<comment type="subcellular location">
    <subcellularLocation>
        <location evidence="1 14">Cell outer membrane</location>
        <topology evidence="1 14">Multi-pass membrane protein</topology>
    </subcellularLocation>
</comment>
<evidence type="ECO:0000256" key="11">
    <source>
        <dbReference type="ARBA" id="ARBA00023136"/>
    </source>
</evidence>
<evidence type="ECO:0000256" key="15">
    <source>
        <dbReference type="RuleBase" id="RU003357"/>
    </source>
</evidence>
<dbReference type="RefSeq" id="WP_192373947.1">
    <property type="nucleotide sequence ID" value="NZ_CAJHIV010000001.1"/>
</dbReference>
<dbReference type="InterPro" id="IPR037066">
    <property type="entry name" value="Plug_dom_sf"/>
</dbReference>
<dbReference type="InterPro" id="IPR011662">
    <property type="entry name" value="Secretin/TonB_short_N"/>
</dbReference>
<evidence type="ECO:0000256" key="7">
    <source>
        <dbReference type="ARBA" id="ARBA00022729"/>
    </source>
</evidence>
<keyword evidence="9" id="KW-0406">Ion transport</keyword>
<evidence type="ECO:0000256" key="2">
    <source>
        <dbReference type="ARBA" id="ARBA00009810"/>
    </source>
</evidence>
<keyword evidence="10 15" id="KW-0798">TonB box</keyword>
<feature type="chain" id="PRO_5046187145" evidence="16">
    <location>
        <begin position="39"/>
        <end position="804"/>
    </location>
</feature>
<dbReference type="InterPro" id="IPR012910">
    <property type="entry name" value="Plug_dom"/>
</dbReference>
<organism evidence="18 19">
    <name type="scientific">Methylomonas albis</name>
    <dbReference type="NCBI Taxonomy" id="1854563"/>
    <lineage>
        <taxon>Bacteria</taxon>
        <taxon>Pseudomonadati</taxon>
        <taxon>Pseudomonadota</taxon>
        <taxon>Gammaproteobacteria</taxon>
        <taxon>Methylococcales</taxon>
        <taxon>Methylococcaceae</taxon>
        <taxon>Methylomonas</taxon>
    </lineage>
</organism>
<dbReference type="SMART" id="SM00965">
    <property type="entry name" value="STN"/>
    <property type="match status" value="1"/>
</dbReference>
<evidence type="ECO:0000256" key="3">
    <source>
        <dbReference type="ARBA" id="ARBA00022448"/>
    </source>
</evidence>
<dbReference type="NCBIfam" id="TIGR01783">
    <property type="entry name" value="TonB-siderophor"/>
    <property type="match status" value="1"/>
</dbReference>
<evidence type="ECO:0000256" key="16">
    <source>
        <dbReference type="SAM" id="SignalP"/>
    </source>
</evidence>
<dbReference type="Pfam" id="PF00593">
    <property type="entry name" value="TonB_dep_Rec_b-barrel"/>
    <property type="match status" value="1"/>
</dbReference>
<dbReference type="CDD" id="cd01347">
    <property type="entry name" value="ligand_gated_channel"/>
    <property type="match status" value="1"/>
</dbReference>
<dbReference type="PANTHER" id="PTHR32552:SF68">
    <property type="entry name" value="FERRICHROME OUTER MEMBRANE TRANSPORTER_PHAGE RECEPTOR"/>
    <property type="match status" value="1"/>
</dbReference>
<dbReference type="EMBL" id="JACXSS010000001">
    <property type="protein sequence ID" value="MBD9355586.1"/>
    <property type="molecule type" value="Genomic_DNA"/>
</dbReference>
<evidence type="ECO:0000256" key="4">
    <source>
        <dbReference type="ARBA" id="ARBA00022452"/>
    </source>
</evidence>
<dbReference type="PANTHER" id="PTHR32552">
    <property type="entry name" value="FERRICHROME IRON RECEPTOR-RELATED"/>
    <property type="match status" value="1"/>
</dbReference>
<keyword evidence="7 16" id="KW-0732">Signal</keyword>
<dbReference type="InterPro" id="IPR039426">
    <property type="entry name" value="TonB-dep_rcpt-like"/>
</dbReference>
<evidence type="ECO:0000256" key="6">
    <source>
        <dbReference type="ARBA" id="ARBA00022692"/>
    </source>
</evidence>
<dbReference type="Gene3D" id="2.170.130.10">
    <property type="entry name" value="TonB-dependent receptor, plug domain"/>
    <property type="match status" value="1"/>
</dbReference>
<name>A0ABR9CYF6_9GAMM</name>
<keyword evidence="11 14" id="KW-0472">Membrane</keyword>
<dbReference type="Pfam" id="PF07715">
    <property type="entry name" value="Plug"/>
    <property type="match status" value="1"/>
</dbReference>
<keyword evidence="3 14" id="KW-0813">Transport</keyword>
<dbReference type="Pfam" id="PF07660">
    <property type="entry name" value="STN"/>
    <property type="match status" value="1"/>
</dbReference>
<evidence type="ECO:0000256" key="5">
    <source>
        <dbReference type="ARBA" id="ARBA00022496"/>
    </source>
</evidence>
<keyword evidence="19" id="KW-1185">Reference proteome</keyword>
<dbReference type="InterPro" id="IPR000531">
    <property type="entry name" value="Beta-barrel_TonB"/>
</dbReference>
<evidence type="ECO:0000313" key="18">
    <source>
        <dbReference type="EMBL" id="MBD9355586.1"/>
    </source>
</evidence>
<keyword evidence="5" id="KW-0410">Iron transport</keyword>